<dbReference type="Pfam" id="PF00144">
    <property type="entry name" value="Beta-lactamase"/>
    <property type="match status" value="1"/>
</dbReference>
<keyword evidence="3" id="KW-1185">Reference proteome</keyword>
<keyword evidence="2" id="KW-0378">Hydrolase</keyword>
<dbReference type="PROSITE" id="PS51257">
    <property type="entry name" value="PROKAR_LIPOPROTEIN"/>
    <property type="match status" value="1"/>
</dbReference>
<dbReference type="InterPro" id="IPR012338">
    <property type="entry name" value="Beta-lactam/transpept-like"/>
</dbReference>
<protein>
    <submittedName>
        <fullName evidence="2">Serine hydrolase</fullName>
    </submittedName>
</protein>
<organism evidence="2 3">
    <name type="scientific">Dyella flagellata</name>
    <dbReference type="NCBI Taxonomy" id="1867833"/>
    <lineage>
        <taxon>Bacteria</taxon>
        <taxon>Pseudomonadati</taxon>
        <taxon>Pseudomonadota</taxon>
        <taxon>Gammaproteobacteria</taxon>
        <taxon>Lysobacterales</taxon>
        <taxon>Rhodanobacteraceae</taxon>
        <taxon>Dyella</taxon>
    </lineage>
</organism>
<comment type="caution">
    <text evidence="2">The sequence shown here is derived from an EMBL/GenBank/DDBJ whole genome shotgun (WGS) entry which is preliminary data.</text>
</comment>
<dbReference type="PANTHER" id="PTHR46825:SF8">
    <property type="entry name" value="BETA-LACTAMASE-RELATED"/>
    <property type="match status" value="1"/>
</dbReference>
<reference evidence="3" key="1">
    <citation type="journal article" date="2019" name="Int. J. Syst. Evol. Microbiol.">
        <title>The Global Catalogue of Microorganisms (GCM) 10K type strain sequencing project: providing services to taxonomists for standard genome sequencing and annotation.</title>
        <authorList>
            <consortium name="The Broad Institute Genomics Platform"/>
            <consortium name="The Broad Institute Genome Sequencing Center for Infectious Disease"/>
            <person name="Wu L."/>
            <person name="Ma J."/>
        </authorList>
    </citation>
    <scope>NUCLEOTIDE SEQUENCE [LARGE SCALE GENOMIC DNA]</scope>
    <source>
        <strain evidence="3">NBRC 111981</strain>
    </source>
</reference>
<dbReference type="GO" id="GO:0016787">
    <property type="term" value="F:hydrolase activity"/>
    <property type="evidence" value="ECO:0007669"/>
    <property type="project" value="UniProtKB-KW"/>
</dbReference>
<dbReference type="Gene3D" id="3.40.710.10">
    <property type="entry name" value="DD-peptidase/beta-lactamase superfamily"/>
    <property type="match status" value="1"/>
</dbReference>
<proteinExistence type="predicted"/>
<dbReference type="RefSeq" id="WP_284333649.1">
    <property type="nucleotide sequence ID" value="NZ_BSOA01000048.1"/>
</dbReference>
<name>A0ABQ5XEW6_9GAMM</name>
<evidence type="ECO:0000313" key="3">
    <source>
        <dbReference type="Proteomes" id="UP001156627"/>
    </source>
</evidence>
<feature type="domain" description="Beta-lactamase-related" evidence="1">
    <location>
        <begin position="54"/>
        <end position="357"/>
    </location>
</feature>
<dbReference type="Proteomes" id="UP001156627">
    <property type="component" value="Unassembled WGS sequence"/>
</dbReference>
<dbReference type="InterPro" id="IPR001466">
    <property type="entry name" value="Beta-lactam-related"/>
</dbReference>
<sequence length="383" mass="41839">MRNTTWIGCALMLACTATQSSTTAHSVRSDNPIHSALDRAVDQAAQGYFRNSCHVGLSVVVREGGSSYFYNYGSTSRSKPQLPTEHSIYELASVTKTFTATLAAQAVSEKRLDLDSDFQAYLPDRYTNLTWQGKPITLLTLLTHRSGMPRDIPDTDAIFAENNPATRPSHMLALFQGFGRDQFLSALHDVKLRSEPSTKEAYSNAGFLVIGLGLEQVYGKPFETLVRERITQPLGMTSTGFAVTAVDRAKLVSGYDRVGRSMPYHPQNAGAAWGLYASPQDMANYLRLQLDTRDPAIRVSHQPLVGAAGDGEAMAWYLGQDNGQPMIWHGGGSFGMSSQMVLYPRQHQGFVLLANDTCEGTESALKGIAQSIHRQIDSIAPSP</sequence>
<gene>
    <name evidence="2" type="ORF">GCM10007898_37990</name>
</gene>
<dbReference type="InterPro" id="IPR050491">
    <property type="entry name" value="AmpC-like"/>
</dbReference>
<dbReference type="EMBL" id="BSOA01000048">
    <property type="protein sequence ID" value="GLQ90224.1"/>
    <property type="molecule type" value="Genomic_DNA"/>
</dbReference>
<evidence type="ECO:0000259" key="1">
    <source>
        <dbReference type="Pfam" id="PF00144"/>
    </source>
</evidence>
<accession>A0ABQ5XEW6</accession>
<evidence type="ECO:0000313" key="2">
    <source>
        <dbReference type="EMBL" id="GLQ90224.1"/>
    </source>
</evidence>
<dbReference type="PANTHER" id="PTHR46825">
    <property type="entry name" value="D-ALANYL-D-ALANINE-CARBOXYPEPTIDASE/ENDOPEPTIDASE AMPH"/>
    <property type="match status" value="1"/>
</dbReference>
<dbReference type="SUPFAM" id="SSF56601">
    <property type="entry name" value="beta-lactamase/transpeptidase-like"/>
    <property type="match status" value="1"/>
</dbReference>